<dbReference type="EMBL" id="RYYV01000003">
    <property type="protein sequence ID" value="RUL78261.1"/>
    <property type="molecule type" value="Genomic_DNA"/>
</dbReference>
<gene>
    <name evidence="2" type="ORF">EKH80_05365</name>
</gene>
<organism evidence="2 3">
    <name type="scientific">Dyella choica</name>
    <dbReference type="NCBI Taxonomy" id="1927959"/>
    <lineage>
        <taxon>Bacteria</taxon>
        <taxon>Pseudomonadati</taxon>
        <taxon>Pseudomonadota</taxon>
        <taxon>Gammaproteobacteria</taxon>
        <taxon>Lysobacterales</taxon>
        <taxon>Rhodanobacteraceae</taxon>
        <taxon>Dyella</taxon>
    </lineage>
</organism>
<dbReference type="Proteomes" id="UP000274358">
    <property type="component" value="Unassembled WGS sequence"/>
</dbReference>
<evidence type="ECO:0000313" key="3">
    <source>
        <dbReference type="Proteomes" id="UP000274358"/>
    </source>
</evidence>
<dbReference type="RefSeq" id="WP_126683699.1">
    <property type="nucleotide sequence ID" value="NZ_RYYV01000003.1"/>
</dbReference>
<reference evidence="2 3" key="1">
    <citation type="submission" date="2018-12" db="EMBL/GenBank/DDBJ databases">
        <title>Dyella dinghuensis sp. nov. DHOA06 and Dyella choica sp. nov. 4M-K27, isolated from forest soil.</title>
        <authorList>
            <person name="Qiu L.-H."/>
            <person name="Gao Z.-H."/>
        </authorList>
    </citation>
    <scope>NUCLEOTIDE SEQUENCE [LARGE SCALE GENOMIC DNA]</scope>
    <source>
        <strain evidence="2 3">4M-K27</strain>
    </source>
</reference>
<sequence length="212" mass="23179">MNKRADANENEGSHHAIRIPTMAAMKSLAWLAAGLLVSWAGQAQAADAAEICTARLADVKQPLKFEDFPVPRASSSPITAPRLDSPEARRYRTVIREGTASGPNFAGHFAVVAWGCGSSCSERAIVDTQTGQVFFDRRLRDLDTTQADANGDRDEQFPAYFSLSSRLLVIVGAPNEDESHDGVAFYEWTGSQLKLLRFVPRLQACVRQPVSE</sequence>
<evidence type="ECO:0000313" key="2">
    <source>
        <dbReference type="EMBL" id="RUL78261.1"/>
    </source>
</evidence>
<proteinExistence type="predicted"/>
<feature type="signal peptide" evidence="1">
    <location>
        <begin position="1"/>
        <end position="45"/>
    </location>
</feature>
<comment type="caution">
    <text evidence="2">The sequence shown here is derived from an EMBL/GenBank/DDBJ whole genome shotgun (WGS) entry which is preliminary data.</text>
</comment>
<accession>A0A3S0PP76</accession>
<keyword evidence="3" id="KW-1185">Reference proteome</keyword>
<name>A0A3S0PP76_9GAMM</name>
<feature type="chain" id="PRO_5018782668" evidence="1">
    <location>
        <begin position="46"/>
        <end position="212"/>
    </location>
</feature>
<protein>
    <submittedName>
        <fullName evidence="2">Uncharacterized protein</fullName>
    </submittedName>
</protein>
<keyword evidence="1" id="KW-0732">Signal</keyword>
<dbReference type="AlphaFoldDB" id="A0A3S0PP76"/>
<evidence type="ECO:0000256" key="1">
    <source>
        <dbReference type="SAM" id="SignalP"/>
    </source>
</evidence>
<dbReference type="OrthoDB" id="8757135at2"/>